<keyword evidence="1" id="KW-1133">Transmembrane helix</keyword>
<reference evidence="2" key="1">
    <citation type="submission" date="2019-06" db="EMBL/GenBank/DDBJ databases">
        <title>Genomics analysis of Aphanomyces spp. identifies a new class of oomycete effector associated with host adaptation.</title>
        <authorList>
            <person name="Gaulin E."/>
        </authorList>
    </citation>
    <scope>NUCLEOTIDE SEQUENCE</scope>
    <source>
        <strain evidence="2">CBS 578.67</strain>
    </source>
</reference>
<sequence>MPYLRVAGAPHLAEVVVHNMAAGKKLLFPPLRRFPRKATASSIHSVMAKNSVFAVLSESPLNHVEANVEPNMCPKNASKPVAEHVRTHTTKLHSIEVCAGLVYVVVSVAWGFWYLDVLFPSLTNDMWWPDFNASGTQTFLGDVVNLRLAWASSSMTFDLFSSGNGWVKDYSSASAAMALSYVYPRVLLMQSTSNLEDVIRGIHATTLALNMRMLTQYCWADFDKRFELAHTEYRQQRCLDQDADNAAVHLESLLRNVVWSDMVSTYGSTDGIFDVAIGAGVSEFPHGPAWLQSVHDAFVDVATEATYWRAKGAVRWQLPWQNAWQPGVDETITIQNALGMQQKLALKKIPYQHRGPAWTSMLLYYGFWNDISYAYSGGRSLVRNTTTHSPDEMQYRAYAGGGNGPVAHLTRNVLGPYGSIDAKVVPAPASLVTAFAEFSTAFAVALHADSTLVSFVTESTDVVINPVPMSWASPSLAFYGGSLLCVQGNPVDYVQESFGFDDACLAQNELAVTLSATNLAFALIGAQGMASLCS</sequence>
<dbReference type="AlphaFoldDB" id="A0A6A4YQJ3"/>
<accession>A0A6A4YQJ3</accession>
<organism evidence="2">
    <name type="scientific">Aphanomyces stellatus</name>
    <dbReference type="NCBI Taxonomy" id="120398"/>
    <lineage>
        <taxon>Eukaryota</taxon>
        <taxon>Sar</taxon>
        <taxon>Stramenopiles</taxon>
        <taxon>Oomycota</taxon>
        <taxon>Saprolegniomycetes</taxon>
        <taxon>Saprolegniales</taxon>
        <taxon>Verrucalvaceae</taxon>
        <taxon>Aphanomyces</taxon>
    </lineage>
</organism>
<keyword evidence="1" id="KW-0472">Membrane</keyword>
<proteinExistence type="predicted"/>
<comment type="caution">
    <text evidence="2">The sequence shown here is derived from an EMBL/GenBank/DDBJ whole genome shotgun (WGS) entry which is preliminary data.</text>
</comment>
<gene>
    <name evidence="2" type="ORF">As57867_010516</name>
</gene>
<feature type="non-terminal residue" evidence="2">
    <location>
        <position position="534"/>
    </location>
</feature>
<evidence type="ECO:0000256" key="1">
    <source>
        <dbReference type="SAM" id="Phobius"/>
    </source>
</evidence>
<keyword evidence="1" id="KW-0812">Transmembrane</keyword>
<evidence type="ECO:0000313" key="2">
    <source>
        <dbReference type="EMBL" id="KAF0698832.1"/>
    </source>
</evidence>
<dbReference type="EMBL" id="VJMH01005217">
    <property type="protein sequence ID" value="KAF0698832.1"/>
    <property type="molecule type" value="Genomic_DNA"/>
</dbReference>
<feature type="transmembrane region" description="Helical" evidence="1">
    <location>
        <begin position="95"/>
        <end position="115"/>
    </location>
</feature>
<dbReference type="OrthoDB" id="79002at2759"/>
<protein>
    <submittedName>
        <fullName evidence="2">Uncharacterized protein</fullName>
    </submittedName>
</protein>
<name>A0A6A4YQJ3_9STRA</name>